<dbReference type="AlphaFoldDB" id="A0A0F7GWU0"/>
<proteinExistence type="evidence at transcript level"/>
<name>A0A0F7GWU0_SCHMD</name>
<dbReference type="GO" id="GO:0006355">
    <property type="term" value="P:regulation of DNA-templated transcription"/>
    <property type="evidence" value="ECO:0007669"/>
    <property type="project" value="InterPro"/>
</dbReference>
<dbReference type="EMBL" id="KM981922">
    <property type="protein sequence ID" value="AKG62100.1"/>
    <property type="molecule type" value="mRNA"/>
</dbReference>
<reference evidence="3" key="1">
    <citation type="journal article" date="2015" name="BMC Genomics">
        <title>Digital gene expression approach over multiple RNA-Seq data sets to detect neoblast transcriptional changes in Schmidtea mediterranea.</title>
        <authorList>
            <person name="Rodriguez-Esteban G."/>
            <person name="Gonzalez-Sastre A."/>
            <person name="Rojo-Laguna J.I."/>
            <person name="Salo E."/>
            <person name="Abril J.F."/>
        </authorList>
    </citation>
    <scope>NUCLEOTIDE SEQUENCE</scope>
    <source>
        <strain evidence="3">BCN10</strain>
    </source>
</reference>
<feature type="region of interest" description="Disordered" evidence="1">
    <location>
        <begin position="134"/>
        <end position="159"/>
    </location>
</feature>
<dbReference type="GO" id="GO:0051301">
    <property type="term" value="P:cell division"/>
    <property type="evidence" value="ECO:0007669"/>
    <property type="project" value="UniProtKB-KW"/>
</dbReference>
<dbReference type="Pfam" id="PF19256">
    <property type="entry name" value="LAIKA"/>
    <property type="match status" value="1"/>
</dbReference>
<evidence type="ECO:0000313" key="3">
    <source>
        <dbReference type="EMBL" id="AKG62100.1"/>
    </source>
</evidence>
<evidence type="ECO:0000256" key="1">
    <source>
        <dbReference type="SAM" id="MobiDB-lite"/>
    </source>
</evidence>
<feature type="compositionally biased region" description="Basic and acidic residues" evidence="1">
    <location>
        <begin position="490"/>
        <end position="511"/>
    </location>
</feature>
<dbReference type="InterPro" id="IPR003034">
    <property type="entry name" value="SAP_dom"/>
</dbReference>
<dbReference type="PANTHER" id="PTHR14304">
    <property type="entry name" value="CELL DIVISION CYCLE AND APOPTOSIS REGULATOR PROTEIN"/>
    <property type="match status" value="1"/>
</dbReference>
<feature type="region of interest" description="Disordered" evidence="1">
    <location>
        <begin position="490"/>
        <end position="518"/>
    </location>
</feature>
<dbReference type="Gene3D" id="1.10.720.30">
    <property type="entry name" value="SAP domain"/>
    <property type="match status" value="1"/>
</dbReference>
<organism evidence="3">
    <name type="scientific">Schmidtea mediterranea</name>
    <name type="common">Freshwater planarian flatworm</name>
    <dbReference type="NCBI Taxonomy" id="79327"/>
    <lineage>
        <taxon>Eukaryota</taxon>
        <taxon>Metazoa</taxon>
        <taxon>Spiralia</taxon>
        <taxon>Lophotrochozoa</taxon>
        <taxon>Platyhelminthes</taxon>
        <taxon>Rhabditophora</taxon>
        <taxon>Seriata</taxon>
        <taxon>Tricladida</taxon>
        <taxon>Continenticola</taxon>
        <taxon>Geoplanoidea</taxon>
        <taxon>Dugesiidae</taxon>
        <taxon>Schmidtea</taxon>
    </lineage>
</organism>
<keyword evidence="3" id="KW-0132">Cell division</keyword>
<dbReference type="InterPro" id="IPR036361">
    <property type="entry name" value="SAP_dom_sf"/>
</dbReference>
<feature type="domain" description="SAP" evidence="2">
    <location>
        <begin position="74"/>
        <end position="108"/>
    </location>
</feature>
<dbReference type="SUPFAM" id="SSF68906">
    <property type="entry name" value="SAP domain"/>
    <property type="match status" value="1"/>
</dbReference>
<feature type="compositionally biased region" description="Basic and acidic residues" evidence="1">
    <location>
        <begin position="146"/>
        <end position="159"/>
    </location>
</feature>
<accession>A0A0F7GWU0</accession>
<dbReference type="GO" id="GO:0005634">
    <property type="term" value="C:nucleus"/>
    <property type="evidence" value="ECO:0007669"/>
    <property type="project" value="TreeGrafter"/>
</dbReference>
<dbReference type="SUPFAM" id="SSF47473">
    <property type="entry name" value="EF-hand"/>
    <property type="match status" value="1"/>
</dbReference>
<dbReference type="InterPro" id="IPR011992">
    <property type="entry name" value="EF-hand-dom_pair"/>
</dbReference>
<feature type="non-terminal residue" evidence="3">
    <location>
        <position position="1"/>
    </location>
</feature>
<dbReference type="Gene3D" id="1.10.238.10">
    <property type="entry name" value="EF-hand"/>
    <property type="match status" value="1"/>
</dbReference>
<sequence>KGGYFIPEIWSCMPNEIEWAEIRATFEKKLSSLISTDAPEEVIEEVNDIKIVEEPKLEEEKVVEEQASEESQNLSQLKVVELKAELSSRGLDTKGVKSQLIERLQEALDKEKGKTVVEENTIEPENAEVIEEEKEAVAEHPTPVVEEPKKTEESKELSEKERKRIEKLYKLNDTPSILVLPNKTAKGGKFECNILTLENLMEYRLDDQKEHIFEVSLFVEQFNEMLQRDAAFYIFKSLSEMPDSTADSVEPSSKKPKLETEKVIRKSKMIADMHLLFSFCVFDFDNCGYLRDHDLEDIIHCIGLNFSRSQVRKLISKIPNKRGNLQYREITDKEVIEGSEDDVAVLKERKCVIDKLVELSKGNKAFFEECDTQEMILREGNLELMDKLCAAENKKVDYESQLVFIKDELTKIKSIQNDAGVVEANLKESIHKVQEKLEAEKESHLKLSDVIKVYNSILKSATDNMGLSIKTINDQFEKERLVIEEAKAKEEAEKKMEVEEVKEPEVNEDKSWQVVDQV</sequence>
<dbReference type="SMART" id="SM00513">
    <property type="entry name" value="SAP"/>
    <property type="match status" value="1"/>
</dbReference>
<dbReference type="Pfam" id="PF02037">
    <property type="entry name" value="SAP"/>
    <property type="match status" value="1"/>
</dbReference>
<evidence type="ECO:0000259" key="2">
    <source>
        <dbReference type="PROSITE" id="PS50800"/>
    </source>
</evidence>
<keyword evidence="3" id="KW-0131">Cell cycle</keyword>
<dbReference type="PROSITE" id="PS50800">
    <property type="entry name" value="SAP"/>
    <property type="match status" value="1"/>
</dbReference>
<dbReference type="InterPro" id="IPR045353">
    <property type="entry name" value="LAIKA"/>
</dbReference>
<protein>
    <submittedName>
        <fullName evidence="3">Cell division cycle and apoptosis regulator protein 1</fullName>
    </submittedName>
</protein>
<dbReference type="InterPro" id="IPR025224">
    <property type="entry name" value="CCAR1/CCAR2"/>
</dbReference>
<dbReference type="PANTHER" id="PTHR14304:SF11">
    <property type="entry name" value="SAP DOMAIN-CONTAINING PROTEIN"/>
    <property type="match status" value="1"/>
</dbReference>